<keyword evidence="1" id="KW-0812">Transmembrane</keyword>
<reference evidence="2 3" key="1">
    <citation type="submission" date="2014-03" db="EMBL/GenBank/DDBJ databases">
        <title>Genomics of Bifidobacteria.</title>
        <authorList>
            <person name="Ventura M."/>
            <person name="Milani C."/>
            <person name="Lugli G.A."/>
        </authorList>
    </citation>
    <scope>NUCLEOTIDE SEQUENCE [LARGE SCALE GENOMIC DNA]</scope>
    <source>
        <strain evidence="2 3">DSM 23968</strain>
    </source>
</reference>
<proteinExistence type="predicted"/>
<gene>
    <name evidence="2" type="ORF">BSTEL_0211</name>
</gene>
<dbReference type="EMBL" id="JGZP01000012">
    <property type="protein sequence ID" value="KFI97490.1"/>
    <property type="molecule type" value="Genomic_DNA"/>
</dbReference>
<protein>
    <submittedName>
        <fullName evidence="2">Rod shape-determining protein RodA</fullName>
    </submittedName>
</protein>
<feature type="transmembrane region" description="Helical" evidence="1">
    <location>
        <begin position="74"/>
        <end position="93"/>
    </location>
</feature>
<organism evidence="2 3">
    <name type="scientific">Bifidobacterium stellenboschense</name>
    <dbReference type="NCBI Taxonomy" id="762211"/>
    <lineage>
        <taxon>Bacteria</taxon>
        <taxon>Bacillati</taxon>
        <taxon>Actinomycetota</taxon>
        <taxon>Actinomycetes</taxon>
        <taxon>Bifidobacteriales</taxon>
        <taxon>Bifidobacteriaceae</taxon>
        <taxon>Bifidobacterium</taxon>
    </lineage>
</organism>
<evidence type="ECO:0000256" key="1">
    <source>
        <dbReference type="SAM" id="Phobius"/>
    </source>
</evidence>
<dbReference type="AlphaFoldDB" id="A0A087DPP0"/>
<feature type="transmembrane region" description="Helical" evidence="1">
    <location>
        <begin position="20"/>
        <end position="53"/>
    </location>
</feature>
<dbReference type="eggNOG" id="ENOG5031P9H">
    <property type="taxonomic scope" value="Bacteria"/>
</dbReference>
<dbReference type="RefSeq" id="WP_084686138.1">
    <property type="nucleotide sequence ID" value="NZ_JGZP01000012.1"/>
</dbReference>
<sequence length="95" mass="10338">MKNHPFVSEAHEGKPWFEWIVAALVVVSGVLAVLGYTMAATVLISVTAIVTGLVRLIMRERSPWKVRSVAFDSFIGICLGVGLLATYFSVYGIPL</sequence>
<name>A0A087DPP0_9BIFI</name>
<dbReference type="STRING" id="762211.BSTEL_0211"/>
<accession>A0A087DPP0</accession>
<dbReference type="Proteomes" id="UP000029004">
    <property type="component" value="Unassembled WGS sequence"/>
</dbReference>
<evidence type="ECO:0000313" key="3">
    <source>
        <dbReference type="Proteomes" id="UP000029004"/>
    </source>
</evidence>
<keyword evidence="3" id="KW-1185">Reference proteome</keyword>
<keyword evidence="1" id="KW-1133">Transmembrane helix</keyword>
<dbReference type="OrthoDB" id="3239627at2"/>
<keyword evidence="1" id="KW-0472">Membrane</keyword>
<comment type="caution">
    <text evidence="2">The sequence shown here is derived from an EMBL/GenBank/DDBJ whole genome shotgun (WGS) entry which is preliminary data.</text>
</comment>
<evidence type="ECO:0000313" key="2">
    <source>
        <dbReference type="EMBL" id="KFI97490.1"/>
    </source>
</evidence>